<dbReference type="Proteomes" id="UP000177040">
    <property type="component" value="Unassembled WGS sequence"/>
</dbReference>
<dbReference type="EMBL" id="MFQH01000003">
    <property type="protein sequence ID" value="OGH78750.1"/>
    <property type="molecule type" value="Genomic_DNA"/>
</dbReference>
<evidence type="ECO:0000313" key="2">
    <source>
        <dbReference type="Proteomes" id="UP000177040"/>
    </source>
</evidence>
<name>A0A1F6N4Z6_9BACT</name>
<reference evidence="1 2" key="1">
    <citation type="journal article" date="2016" name="Nat. Commun.">
        <title>Thousands of microbial genomes shed light on interconnected biogeochemical processes in an aquifer system.</title>
        <authorList>
            <person name="Anantharaman K."/>
            <person name="Brown C.T."/>
            <person name="Hug L.A."/>
            <person name="Sharon I."/>
            <person name="Castelle C.J."/>
            <person name="Probst A.J."/>
            <person name="Thomas B.C."/>
            <person name="Singh A."/>
            <person name="Wilkins M.J."/>
            <person name="Karaoz U."/>
            <person name="Brodie E.L."/>
            <person name="Williams K.H."/>
            <person name="Hubbard S.S."/>
            <person name="Banfield J.F."/>
        </authorList>
    </citation>
    <scope>NUCLEOTIDE SEQUENCE [LARGE SCALE GENOMIC DNA]</scope>
</reference>
<protein>
    <submittedName>
        <fullName evidence="1">Uncharacterized protein</fullName>
    </submittedName>
</protein>
<comment type="caution">
    <text evidence="1">The sequence shown here is derived from an EMBL/GenBank/DDBJ whole genome shotgun (WGS) entry which is preliminary data.</text>
</comment>
<accession>A0A1F6N4Z6</accession>
<organism evidence="1 2">
    <name type="scientific">Candidatus Magasanikbacteria bacterium RIFCSPLOWO2_01_FULL_40_15</name>
    <dbReference type="NCBI Taxonomy" id="1798686"/>
    <lineage>
        <taxon>Bacteria</taxon>
        <taxon>Candidatus Magasanikiibacteriota</taxon>
    </lineage>
</organism>
<evidence type="ECO:0000313" key="1">
    <source>
        <dbReference type="EMBL" id="OGH78750.1"/>
    </source>
</evidence>
<dbReference type="AlphaFoldDB" id="A0A1F6N4Z6"/>
<gene>
    <name evidence="1" type="ORF">A2983_04615</name>
</gene>
<proteinExistence type="predicted"/>
<sequence>MHEEQFELVKNNLLGHMRGLFEEIEESMARTHEEKYALLEDAVSNASDFGELQVAFGQWYLDHADDVNLEDEVEEIWDAVLNGRT</sequence>